<dbReference type="InterPro" id="IPR033136">
    <property type="entry name" value="DNA_ligase_CS"/>
</dbReference>
<evidence type="ECO:0000313" key="12">
    <source>
        <dbReference type="EMBL" id="AFO51763.1"/>
    </source>
</evidence>
<keyword evidence="7 10" id="KW-0520">NAD</keyword>
<proteinExistence type="inferred from homology"/>
<dbReference type="InterPro" id="IPR013839">
    <property type="entry name" value="DNAligase_adenylation"/>
</dbReference>
<dbReference type="InterPro" id="IPR001679">
    <property type="entry name" value="DNA_ligase"/>
</dbReference>
<dbReference type="HOGENOM" id="CLU_007764_2_1_14"/>
<accession>I7BIV9</accession>
<dbReference type="Gene3D" id="1.10.150.20">
    <property type="entry name" value="5' to 3' exonuclease, C-terminal subdomain"/>
    <property type="match status" value="2"/>
</dbReference>
<dbReference type="EMBL" id="CP003731">
    <property type="protein sequence ID" value="AFO51763.1"/>
    <property type="molecule type" value="Genomic_DNA"/>
</dbReference>
<keyword evidence="1 10" id="KW-0436">Ligase</keyword>
<comment type="cofactor">
    <cofactor evidence="10">
        <name>Mg(2+)</name>
        <dbReference type="ChEBI" id="CHEBI:18420"/>
    </cofactor>
    <cofactor evidence="10">
        <name>Mn(2+)</name>
        <dbReference type="ChEBI" id="CHEBI:29035"/>
    </cofactor>
</comment>
<dbReference type="Gene3D" id="2.40.50.140">
    <property type="entry name" value="Nucleic acid-binding proteins"/>
    <property type="match status" value="1"/>
</dbReference>
<evidence type="ECO:0000256" key="7">
    <source>
        <dbReference type="ARBA" id="ARBA00023027"/>
    </source>
</evidence>
<dbReference type="Pfam" id="PF00533">
    <property type="entry name" value="BRCT"/>
    <property type="match status" value="1"/>
</dbReference>
<dbReference type="SUPFAM" id="SSF50249">
    <property type="entry name" value="Nucleic acid-binding proteins"/>
    <property type="match status" value="1"/>
</dbReference>
<keyword evidence="13" id="KW-1185">Reference proteome</keyword>
<dbReference type="InterPro" id="IPR010994">
    <property type="entry name" value="RuvA_2-like"/>
</dbReference>
<evidence type="ECO:0000256" key="6">
    <source>
        <dbReference type="ARBA" id="ARBA00022842"/>
    </source>
</evidence>
<feature type="binding site" evidence="10">
    <location>
        <position position="102"/>
    </location>
    <ligand>
        <name>NAD(+)</name>
        <dbReference type="ChEBI" id="CHEBI:57540"/>
    </ligand>
</feature>
<dbReference type="OrthoDB" id="9759736at2"/>
<keyword evidence="6 10" id="KW-0460">Magnesium</keyword>
<dbReference type="Gene3D" id="3.30.470.30">
    <property type="entry name" value="DNA ligase/mRNA capping enzyme"/>
    <property type="match status" value="1"/>
</dbReference>
<sequence length="665" mass="75621">MSDSKLKKLKEELLKAEDSYYKGQPVISDEEYDIKLREAETLGLDTQIGFVSSESSKLKHDHVIPMLSLDNAFNTAELTDFFESHKKLLGLDSSAALEYFLEPKIDGVSISLHYREGQLIEALSRGNGLQGESLLKHIREMNSIPSEIPYKRELLVRGEIYTSKSDFQVIQKEANAQGKKFMNSRNYVAGTLRLKASNEIKSKRLSFIAYRSIELDDRERSFNSQSRLLAFLRSQGIPTHQEEFTLRSSSQEEILSFIESFRDKRDSWDIPTDGLVVKLNDYSLYDQIGSTSKFPKWAIAFKYPASIKETILEKIETTVGRSGRITYLGKLKPVHIDGSLINQVSLHNFDNIQKLNLREGSLVQVYKSGEIIPQILGLSKHQSNLHLPEYQLATKCPCCSSLLVFRESNKLQYCTNLSCERQIICQMIYFCSKECLDIEGLSEGILTKLYREGFLRGTIDLFSLYKYREEIYRSPNLNIKEKTFNNLIASIERSKSCSPQQLLASLGIDYIGKEVAKLLLKRFGSLDSLFLSSLEEKQSILGVGPKSSQALQDWISEEKNRVFIEQLRELNFSNAFSSSFTSSPARPLANEYWGKTVAITGSFSISRDKIIKELTERYGMEFKSSLSSKIDYLLVGDNPGSKVEQAREKNISIISLEKVEKLLKS</sequence>
<gene>
    <name evidence="10" type="primary">ligA</name>
    <name evidence="12" type="ordered locus">MHLP_00915</name>
</gene>
<dbReference type="GO" id="GO:0006260">
    <property type="term" value="P:DNA replication"/>
    <property type="evidence" value="ECO:0007669"/>
    <property type="project" value="UniProtKB-KW"/>
</dbReference>
<comment type="function">
    <text evidence="10">DNA ligase that catalyzes the formation of phosphodiester linkages between 5'-phosphoryl and 3'-hydroxyl groups in double-stranded DNA using NAD as a coenzyme and as the energy source for the reaction. It is essential for DNA replication and repair of damaged DNA.</text>
</comment>
<dbReference type="STRING" id="1212765.MHLP_00915"/>
<comment type="catalytic activity">
    <reaction evidence="9 10">
        <text>NAD(+) + (deoxyribonucleotide)n-3'-hydroxyl + 5'-phospho-(deoxyribonucleotide)m = (deoxyribonucleotide)n+m + AMP + beta-nicotinamide D-nucleotide.</text>
        <dbReference type="EC" id="6.5.1.2"/>
    </reaction>
</comment>
<evidence type="ECO:0000313" key="13">
    <source>
        <dbReference type="Proteomes" id="UP000006502"/>
    </source>
</evidence>
<feature type="binding site" evidence="10">
    <location>
        <position position="414"/>
    </location>
    <ligand>
        <name>Zn(2+)</name>
        <dbReference type="ChEBI" id="CHEBI:29105"/>
    </ligand>
</feature>
<dbReference type="Pfam" id="PF12826">
    <property type="entry name" value="HHH_2"/>
    <property type="match status" value="1"/>
</dbReference>
<dbReference type="SUPFAM" id="SSF47781">
    <property type="entry name" value="RuvA domain 2-like"/>
    <property type="match status" value="1"/>
</dbReference>
<comment type="similarity">
    <text evidence="10">Belongs to the NAD-dependent DNA ligase family. LigA subfamily.</text>
</comment>
<feature type="active site" description="N6-AMP-lysine intermediate" evidence="10">
    <location>
        <position position="104"/>
    </location>
</feature>
<dbReference type="CDD" id="cd17748">
    <property type="entry name" value="BRCT_DNA_ligase_like"/>
    <property type="match status" value="1"/>
</dbReference>
<dbReference type="InterPro" id="IPR012340">
    <property type="entry name" value="NA-bd_OB-fold"/>
</dbReference>
<dbReference type="SUPFAM" id="SSF52113">
    <property type="entry name" value="BRCT domain"/>
    <property type="match status" value="1"/>
</dbReference>
<name>I7BIV9_MYCHA</name>
<protein>
    <recommendedName>
        <fullName evidence="10">DNA ligase</fullName>
        <ecNumber evidence="10">6.5.1.2</ecNumber>
    </recommendedName>
    <alternativeName>
        <fullName evidence="10">Polydeoxyribonucleotide synthase [NAD(+)]</fullName>
    </alternativeName>
</protein>
<feature type="binding site" evidence="10">
    <location>
        <position position="399"/>
    </location>
    <ligand>
        <name>Zn(2+)</name>
        <dbReference type="ChEBI" id="CHEBI:29105"/>
    </ligand>
</feature>
<evidence type="ECO:0000256" key="2">
    <source>
        <dbReference type="ARBA" id="ARBA00022705"/>
    </source>
</evidence>
<feature type="binding site" evidence="10">
    <location>
        <begin position="68"/>
        <end position="69"/>
    </location>
    <ligand>
        <name>NAD(+)</name>
        <dbReference type="ChEBI" id="CHEBI:57540"/>
    </ligand>
</feature>
<keyword evidence="10" id="KW-0464">Manganese</keyword>
<feature type="binding site" evidence="10">
    <location>
        <position position="419"/>
    </location>
    <ligand>
        <name>Zn(2+)</name>
        <dbReference type="ChEBI" id="CHEBI:29105"/>
    </ligand>
</feature>
<feature type="domain" description="BRCT" evidence="11">
    <location>
        <begin position="587"/>
        <end position="665"/>
    </location>
</feature>
<dbReference type="InterPro" id="IPR036420">
    <property type="entry name" value="BRCT_dom_sf"/>
</dbReference>
<dbReference type="PIRSF" id="PIRSF001604">
    <property type="entry name" value="LigA"/>
    <property type="match status" value="1"/>
</dbReference>
<dbReference type="Proteomes" id="UP000006502">
    <property type="component" value="Chromosome"/>
</dbReference>
<dbReference type="AlphaFoldDB" id="I7BIV9"/>
<dbReference type="InterPro" id="IPR013840">
    <property type="entry name" value="DNAligase_N"/>
</dbReference>
<keyword evidence="4 10" id="KW-0227">DNA damage</keyword>
<dbReference type="PROSITE" id="PS01056">
    <property type="entry name" value="DNA_LIGASE_N2"/>
    <property type="match status" value="1"/>
</dbReference>
<dbReference type="Gene3D" id="1.10.287.610">
    <property type="entry name" value="Helix hairpin bin"/>
    <property type="match status" value="1"/>
</dbReference>
<dbReference type="SMART" id="SM00532">
    <property type="entry name" value="LIGANc"/>
    <property type="match status" value="1"/>
</dbReference>
<feature type="binding site" evidence="10">
    <location>
        <position position="159"/>
    </location>
    <ligand>
        <name>NAD(+)</name>
        <dbReference type="ChEBI" id="CHEBI:57540"/>
    </ligand>
</feature>
<feature type="binding site" evidence="10">
    <location>
        <position position="278"/>
    </location>
    <ligand>
        <name>NAD(+)</name>
        <dbReference type="ChEBI" id="CHEBI:57540"/>
    </ligand>
</feature>
<feature type="binding site" evidence="10">
    <location>
        <position position="302"/>
    </location>
    <ligand>
        <name>NAD(+)</name>
        <dbReference type="ChEBI" id="CHEBI:57540"/>
    </ligand>
</feature>
<keyword evidence="2 10" id="KW-0235">DNA replication</keyword>
<keyword evidence="5 10" id="KW-0862">Zinc</keyword>
<feature type="binding site" evidence="10">
    <location>
        <position position="396"/>
    </location>
    <ligand>
        <name>Zn(2+)</name>
        <dbReference type="ChEBI" id="CHEBI:29105"/>
    </ligand>
</feature>
<evidence type="ECO:0000256" key="4">
    <source>
        <dbReference type="ARBA" id="ARBA00022763"/>
    </source>
</evidence>
<dbReference type="GO" id="GO:0006281">
    <property type="term" value="P:DNA repair"/>
    <property type="evidence" value="ECO:0007669"/>
    <property type="project" value="UniProtKB-KW"/>
</dbReference>
<dbReference type="HAMAP" id="MF_01588">
    <property type="entry name" value="DNA_ligase_A"/>
    <property type="match status" value="1"/>
</dbReference>
<evidence type="ECO:0000256" key="3">
    <source>
        <dbReference type="ARBA" id="ARBA00022723"/>
    </source>
</evidence>
<evidence type="ECO:0000256" key="10">
    <source>
        <dbReference type="HAMAP-Rule" id="MF_01588"/>
    </source>
</evidence>
<dbReference type="InterPro" id="IPR004150">
    <property type="entry name" value="NAD_DNA_ligase_OB"/>
</dbReference>
<dbReference type="GO" id="GO:0046872">
    <property type="term" value="F:metal ion binding"/>
    <property type="evidence" value="ECO:0007669"/>
    <property type="project" value="UniProtKB-KW"/>
</dbReference>
<evidence type="ECO:0000256" key="5">
    <source>
        <dbReference type="ARBA" id="ARBA00022833"/>
    </source>
</evidence>
<dbReference type="GO" id="GO:0003911">
    <property type="term" value="F:DNA ligase (NAD+) activity"/>
    <property type="evidence" value="ECO:0007669"/>
    <property type="project" value="UniProtKB-UniRule"/>
</dbReference>
<dbReference type="Pfam" id="PF01653">
    <property type="entry name" value="DNA_ligase_aden"/>
    <property type="match status" value="1"/>
</dbReference>
<evidence type="ECO:0000259" key="11">
    <source>
        <dbReference type="PROSITE" id="PS50172"/>
    </source>
</evidence>
<dbReference type="KEGG" id="mhl:MHLP_00915"/>
<evidence type="ECO:0000256" key="8">
    <source>
        <dbReference type="ARBA" id="ARBA00023204"/>
    </source>
</evidence>
<evidence type="ECO:0000256" key="9">
    <source>
        <dbReference type="ARBA" id="ARBA00034005"/>
    </source>
</evidence>
<reference evidence="13" key="2">
    <citation type="submission" date="2012-07" db="EMBL/GenBank/DDBJ databases">
        <title>Complete genome sequence of 'Candidatus Mycoplasma haemolamae'.</title>
        <authorList>
            <person name="Guimaraes A.M.S."/>
            <person name="Toth B."/>
            <person name="Santos A.P."/>
            <person name="Nascimento N.C."/>
            <person name="Sojka J.E."/>
            <person name="Messick J.B."/>
        </authorList>
    </citation>
    <scope>NUCLEOTIDE SEQUENCE [LARGE SCALE GENOMIC DNA]</scope>
    <source>
        <strain evidence="13">Purdue</strain>
    </source>
</reference>
<dbReference type="PROSITE" id="PS50172">
    <property type="entry name" value="BRCT"/>
    <property type="match status" value="1"/>
</dbReference>
<dbReference type="NCBIfam" id="NF005932">
    <property type="entry name" value="PRK07956.1"/>
    <property type="match status" value="1"/>
</dbReference>
<evidence type="ECO:0000256" key="1">
    <source>
        <dbReference type="ARBA" id="ARBA00022598"/>
    </source>
</evidence>
<dbReference type="InterPro" id="IPR041663">
    <property type="entry name" value="DisA/LigA_HHH"/>
</dbReference>
<dbReference type="EC" id="6.5.1.2" evidence="10"/>
<keyword evidence="8 10" id="KW-0234">DNA repair</keyword>
<keyword evidence="3 10" id="KW-0479">Metal-binding</keyword>
<dbReference type="PATRIC" id="fig|1212765.3.peg.208"/>
<dbReference type="NCBIfam" id="TIGR00575">
    <property type="entry name" value="dnlj"/>
    <property type="match status" value="1"/>
</dbReference>
<dbReference type="Gene3D" id="3.40.50.10190">
    <property type="entry name" value="BRCT domain"/>
    <property type="match status" value="1"/>
</dbReference>
<reference evidence="12 13" key="1">
    <citation type="journal article" date="2012" name="J. Bacteriol.">
        <title>Genome Sequence of "Candidatus Mycoplasma haemolamae" Strain Purdue, a Red Blood Cell Pathogen of Alpacas (Vicugna pacos) and Llamas (Lama glama).</title>
        <authorList>
            <person name="Guimaraes A.M."/>
            <person name="Toth B."/>
            <person name="Santos A.P."/>
            <person name="do Nascimento N.C."/>
            <person name="Kritchevsky J.E."/>
            <person name="Messick J.B."/>
        </authorList>
    </citation>
    <scope>NUCLEOTIDE SEQUENCE [LARGE SCALE GENOMIC DNA]</scope>
    <source>
        <strain evidence="12 13">Purdue</strain>
    </source>
</reference>
<organism evidence="12 13">
    <name type="scientific">Mycoplasma haematolamae (strain Purdue)</name>
    <dbReference type="NCBI Taxonomy" id="1212765"/>
    <lineage>
        <taxon>Bacteria</taxon>
        <taxon>Bacillati</taxon>
        <taxon>Mycoplasmatota</taxon>
        <taxon>Mollicutes</taxon>
        <taxon>Mycoplasmataceae</taxon>
        <taxon>Mycoplasma</taxon>
    </lineage>
</organism>
<dbReference type="Pfam" id="PF03120">
    <property type="entry name" value="OB_DNA_ligase"/>
    <property type="match status" value="1"/>
</dbReference>
<feature type="binding site" evidence="10">
    <location>
        <position position="125"/>
    </location>
    <ligand>
        <name>NAD(+)</name>
        <dbReference type="ChEBI" id="CHEBI:57540"/>
    </ligand>
</feature>
<dbReference type="SUPFAM" id="SSF56091">
    <property type="entry name" value="DNA ligase/mRNA capping enzyme, catalytic domain"/>
    <property type="match status" value="1"/>
</dbReference>
<dbReference type="InterPro" id="IPR001357">
    <property type="entry name" value="BRCT_dom"/>
</dbReference>
<feature type="binding site" evidence="10">
    <location>
        <begin position="29"/>
        <end position="33"/>
    </location>
    <ligand>
        <name>NAD(+)</name>
        <dbReference type="ChEBI" id="CHEBI:57540"/>
    </ligand>
</feature>